<dbReference type="GO" id="GO:0019877">
    <property type="term" value="P:diaminopimelate biosynthetic process"/>
    <property type="evidence" value="ECO:0007669"/>
    <property type="project" value="UniProtKB-UniRule"/>
</dbReference>
<dbReference type="HAMAP" id="MF_00418">
    <property type="entry name" value="DapA"/>
    <property type="match status" value="1"/>
</dbReference>
<organism evidence="15 16">
    <name type="scientific">Bianquea renquensis</name>
    <dbReference type="NCBI Taxonomy" id="2763661"/>
    <lineage>
        <taxon>Bacteria</taxon>
        <taxon>Bacillati</taxon>
        <taxon>Bacillota</taxon>
        <taxon>Clostridia</taxon>
        <taxon>Eubacteriales</taxon>
        <taxon>Bianqueaceae</taxon>
        <taxon>Bianquea</taxon>
    </lineage>
</organism>
<dbReference type="EMBL" id="JACRSQ010000030">
    <property type="protein sequence ID" value="MBC8544765.1"/>
    <property type="molecule type" value="Genomic_DNA"/>
</dbReference>
<keyword evidence="6 12" id="KW-0028">Amino-acid biosynthesis</keyword>
<accession>A0A926DT19</accession>
<protein>
    <recommendedName>
        <fullName evidence="4 12">4-hydroxy-tetrahydrodipicolinate synthase</fullName>
        <shortName evidence="12">HTPA synthase</shortName>
        <ecNumber evidence="4 12">4.3.3.7</ecNumber>
    </recommendedName>
</protein>
<feature type="active site" description="Proton donor/acceptor" evidence="12">
    <location>
        <position position="136"/>
    </location>
</feature>
<feature type="site" description="Part of a proton relay during catalysis" evidence="12">
    <location>
        <position position="47"/>
    </location>
</feature>
<comment type="similarity">
    <text evidence="3 12 13">Belongs to the DapA family.</text>
</comment>
<dbReference type="RefSeq" id="WP_177719833.1">
    <property type="nucleotide sequence ID" value="NZ_JACRSQ010000030.1"/>
</dbReference>
<dbReference type="PANTHER" id="PTHR12128">
    <property type="entry name" value="DIHYDRODIPICOLINATE SYNTHASE"/>
    <property type="match status" value="1"/>
</dbReference>
<dbReference type="PIRSF" id="PIRSF001365">
    <property type="entry name" value="DHDPS"/>
    <property type="match status" value="1"/>
</dbReference>
<dbReference type="AlphaFoldDB" id="A0A926DT19"/>
<evidence type="ECO:0000256" key="12">
    <source>
        <dbReference type="HAMAP-Rule" id="MF_00418"/>
    </source>
</evidence>
<keyword evidence="7 12" id="KW-0220">Diaminopimelate biosynthesis</keyword>
<keyword evidence="16" id="KW-1185">Reference proteome</keyword>
<dbReference type="SUPFAM" id="SSF51569">
    <property type="entry name" value="Aldolase"/>
    <property type="match status" value="1"/>
</dbReference>
<keyword evidence="10 12" id="KW-0704">Schiff base</keyword>
<dbReference type="InterPro" id="IPR005263">
    <property type="entry name" value="DapA"/>
</dbReference>
<proteinExistence type="inferred from homology"/>
<comment type="subcellular location">
    <subcellularLocation>
        <location evidence="12">Cytoplasm</location>
    </subcellularLocation>
</comment>
<dbReference type="GO" id="GO:0005829">
    <property type="term" value="C:cytosol"/>
    <property type="evidence" value="ECO:0007669"/>
    <property type="project" value="TreeGrafter"/>
</dbReference>
<dbReference type="SMART" id="SM01130">
    <property type="entry name" value="DHDPS"/>
    <property type="match status" value="1"/>
</dbReference>
<gene>
    <name evidence="12 15" type="primary">dapA</name>
    <name evidence="15" type="ORF">H8730_14545</name>
</gene>
<evidence type="ECO:0000256" key="9">
    <source>
        <dbReference type="ARBA" id="ARBA00023239"/>
    </source>
</evidence>
<keyword evidence="5 12" id="KW-0963">Cytoplasm</keyword>
<evidence type="ECO:0000313" key="16">
    <source>
        <dbReference type="Proteomes" id="UP000657006"/>
    </source>
</evidence>
<evidence type="ECO:0000256" key="10">
    <source>
        <dbReference type="ARBA" id="ARBA00023270"/>
    </source>
</evidence>
<evidence type="ECO:0000256" key="13">
    <source>
        <dbReference type="PIRNR" id="PIRNR001365"/>
    </source>
</evidence>
<comment type="caution">
    <text evidence="12">Lacks conserved residue(s) required for the propagation of feature annotation.</text>
</comment>
<evidence type="ECO:0000256" key="8">
    <source>
        <dbReference type="ARBA" id="ARBA00023154"/>
    </source>
</evidence>
<comment type="function">
    <text evidence="1 12">Catalyzes the condensation of (S)-aspartate-beta-semialdehyde [(S)-ASA] and pyruvate to 4-hydroxy-tetrahydrodipicolinate (HTPA).</text>
</comment>
<evidence type="ECO:0000256" key="7">
    <source>
        <dbReference type="ARBA" id="ARBA00022915"/>
    </source>
</evidence>
<comment type="catalytic activity">
    <reaction evidence="11 12">
        <text>L-aspartate 4-semialdehyde + pyruvate = (2S,4S)-4-hydroxy-2,3,4,5-tetrahydrodipicolinate + H2O + H(+)</text>
        <dbReference type="Rhea" id="RHEA:34171"/>
        <dbReference type="ChEBI" id="CHEBI:15361"/>
        <dbReference type="ChEBI" id="CHEBI:15377"/>
        <dbReference type="ChEBI" id="CHEBI:15378"/>
        <dbReference type="ChEBI" id="CHEBI:67139"/>
        <dbReference type="ChEBI" id="CHEBI:537519"/>
        <dbReference type="EC" id="4.3.3.7"/>
    </reaction>
</comment>
<dbReference type="Pfam" id="PF00701">
    <property type="entry name" value="DHDPS"/>
    <property type="match status" value="1"/>
</dbReference>
<dbReference type="Proteomes" id="UP000657006">
    <property type="component" value="Unassembled WGS sequence"/>
</dbReference>
<evidence type="ECO:0000313" key="15">
    <source>
        <dbReference type="EMBL" id="MBC8544765.1"/>
    </source>
</evidence>
<comment type="subunit">
    <text evidence="12">Homotetramer; dimer of dimers.</text>
</comment>
<keyword evidence="8 12" id="KW-0457">Lysine biosynthesis</keyword>
<dbReference type="InterPro" id="IPR002220">
    <property type="entry name" value="DapA-like"/>
</dbReference>
<evidence type="ECO:0000256" key="11">
    <source>
        <dbReference type="ARBA" id="ARBA00047836"/>
    </source>
</evidence>
<evidence type="ECO:0000256" key="3">
    <source>
        <dbReference type="ARBA" id="ARBA00007592"/>
    </source>
</evidence>
<reference evidence="15" key="1">
    <citation type="submission" date="2020-08" db="EMBL/GenBank/DDBJ databases">
        <title>Genome public.</title>
        <authorList>
            <person name="Liu C."/>
            <person name="Sun Q."/>
        </authorList>
    </citation>
    <scope>NUCLEOTIDE SEQUENCE</scope>
    <source>
        <strain evidence="15">NSJ-32</strain>
    </source>
</reference>
<evidence type="ECO:0000256" key="4">
    <source>
        <dbReference type="ARBA" id="ARBA00012086"/>
    </source>
</evidence>
<feature type="binding site" evidence="12 14">
    <location>
        <position position="206"/>
    </location>
    <ligand>
        <name>pyruvate</name>
        <dbReference type="ChEBI" id="CHEBI:15361"/>
    </ligand>
</feature>
<evidence type="ECO:0000256" key="6">
    <source>
        <dbReference type="ARBA" id="ARBA00022605"/>
    </source>
</evidence>
<feature type="site" description="Part of a proton relay during catalysis" evidence="12">
    <location>
        <position position="110"/>
    </location>
</feature>
<comment type="caution">
    <text evidence="15">The sequence shown here is derived from an EMBL/GenBank/DDBJ whole genome shotgun (WGS) entry which is preliminary data.</text>
</comment>
<dbReference type="GO" id="GO:0009089">
    <property type="term" value="P:lysine biosynthetic process via diaminopimelate"/>
    <property type="evidence" value="ECO:0007669"/>
    <property type="project" value="UniProtKB-UniRule"/>
</dbReference>
<evidence type="ECO:0000256" key="2">
    <source>
        <dbReference type="ARBA" id="ARBA00005120"/>
    </source>
</evidence>
<comment type="pathway">
    <text evidence="2 12">Amino-acid biosynthesis; L-lysine biosynthesis via DAP pathway; (S)-tetrahydrodipicolinate from L-aspartate: step 3/4.</text>
</comment>
<dbReference type="InterPro" id="IPR013785">
    <property type="entry name" value="Aldolase_TIM"/>
</dbReference>
<name>A0A926DT19_9FIRM</name>
<evidence type="ECO:0000256" key="5">
    <source>
        <dbReference type="ARBA" id="ARBA00022490"/>
    </source>
</evidence>
<evidence type="ECO:0000256" key="1">
    <source>
        <dbReference type="ARBA" id="ARBA00003294"/>
    </source>
</evidence>
<evidence type="ECO:0000256" key="14">
    <source>
        <dbReference type="PIRSR" id="PIRSR001365-2"/>
    </source>
</evidence>
<comment type="caution">
    <text evidence="12">Was originally thought to be a dihydrodipicolinate synthase (DHDPS), catalyzing the condensation of (S)-aspartate-beta-semialdehyde [(S)-ASA] and pyruvate to dihydrodipicolinate (DHDP). However, it was shown in E.coli that the product of the enzymatic reaction is not dihydrodipicolinate but in fact (4S)-4-hydroxy-2,3,4,5-tetrahydro-(2S)-dipicolinic acid (HTPA), and that the consecutive dehydration reaction leading to DHDP is not spontaneous but catalyzed by DapB.</text>
</comment>
<dbReference type="PANTHER" id="PTHR12128:SF66">
    <property type="entry name" value="4-HYDROXY-2-OXOGLUTARATE ALDOLASE, MITOCHONDRIAL"/>
    <property type="match status" value="1"/>
</dbReference>
<dbReference type="NCBIfam" id="TIGR00674">
    <property type="entry name" value="dapA"/>
    <property type="match status" value="1"/>
</dbReference>
<sequence length="299" mass="32397">MAVFEGSCTAFITPFTENGDKINYVTLEQLIEFQLLHHSDALIGLSSMGEGTALSESERIEYLEFVCAKVKKRVPLLFEIATVSTQSAADLIVQAVKAGADGVLVPPPIYCRMNQRGIFDHYKYLASKSAIPVIAYNIPLRTGYTMTPKLIAELCRNHIVEDLVDGSGNFTAISEILSLCRDSLTLYAGSDDTILPMLAFGAKGAISAAANLFPRQLHDLIMSYSRQDTAASLNLQLQLTPIFRALSVDISPAPIKAASALLGRNAGACRPPLASPDSASLEHLRKVLLDFGALDERHE</sequence>
<keyword evidence="9 12" id="KW-0456">Lyase</keyword>
<dbReference type="PRINTS" id="PR00146">
    <property type="entry name" value="DHPICSNTHASE"/>
</dbReference>
<dbReference type="Gene3D" id="3.20.20.70">
    <property type="entry name" value="Aldolase class I"/>
    <property type="match status" value="1"/>
</dbReference>
<dbReference type="GO" id="GO:0008840">
    <property type="term" value="F:4-hydroxy-tetrahydrodipicolinate synthase activity"/>
    <property type="evidence" value="ECO:0007669"/>
    <property type="project" value="UniProtKB-UniRule"/>
</dbReference>
<dbReference type="EC" id="4.3.3.7" evidence="4 12"/>